<dbReference type="InterPro" id="IPR041588">
    <property type="entry name" value="Integrase_H2C2"/>
</dbReference>
<keyword evidence="2" id="KW-0808">Transferase</keyword>
<evidence type="ECO:0000256" key="7">
    <source>
        <dbReference type="ARBA" id="ARBA00022918"/>
    </source>
</evidence>
<dbReference type="EC" id="2.7.7.49" evidence="1"/>
<evidence type="ECO:0000256" key="4">
    <source>
        <dbReference type="ARBA" id="ARBA00022722"/>
    </source>
</evidence>
<dbReference type="PROSITE" id="PS50878">
    <property type="entry name" value="RT_POL"/>
    <property type="match status" value="1"/>
</dbReference>
<dbReference type="Pfam" id="PF23309">
    <property type="entry name" value="DUF7083"/>
    <property type="match status" value="1"/>
</dbReference>
<evidence type="ECO:0000256" key="1">
    <source>
        <dbReference type="ARBA" id="ARBA00012493"/>
    </source>
</evidence>
<evidence type="ECO:0000313" key="11">
    <source>
        <dbReference type="Proteomes" id="UP001303046"/>
    </source>
</evidence>
<keyword evidence="3" id="KW-0548">Nucleotidyltransferase</keyword>
<dbReference type="InterPro" id="IPR043502">
    <property type="entry name" value="DNA/RNA_pol_sf"/>
</dbReference>
<feature type="region of interest" description="Disordered" evidence="8">
    <location>
        <begin position="1257"/>
        <end position="1298"/>
    </location>
</feature>
<dbReference type="Gene3D" id="1.10.340.70">
    <property type="match status" value="1"/>
</dbReference>
<dbReference type="Pfam" id="PF17921">
    <property type="entry name" value="Integrase_H2C2"/>
    <property type="match status" value="1"/>
</dbReference>
<dbReference type="Pfam" id="PF17917">
    <property type="entry name" value="RT_RNaseH"/>
    <property type="match status" value="1"/>
</dbReference>
<keyword evidence="4" id="KW-0540">Nuclease</keyword>
<dbReference type="InterPro" id="IPR055510">
    <property type="entry name" value="DUF7083"/>
</dbReference>
<keyword evidence="6" id="KW-0378">Hydrolase</keyword>
<dbReference type="InterPro" id="IPR050951">
    <property type="entry name" value="Retrovirus_Pol_polyprotein"/>
</dbReference>
<organism evidence="10 11">
    <name type="scientific">Necator americanus</name>
    <name type="common">Human hookworm</name>
    <dbReference type="NCBI Taxonomy" id="51031"/>
    <lineage>
        <taxon>Eukaryota</taxon>
        <taxon>Metazoa</taxon>
        <taxon>Ecdysozoa</taxon>
        <taxon>Nematoda</taxon>
        <taxon>Chromadorea</taxon>
        <taxon>Rhabditida</taxon>
        <taxon>Rhabditina</taxon>
        <taxon>Rhabditomorpha</taxon>
        <taxon>Strongyloidea</taxon>
        <taxon>Ancylostomatidae</taxon>
        <taxon>Bunostominae</taxon>
        <taxon>Necator</taxon>
    </lineage>
</organism>
<dbReference type="PANTHER" id="PTHR37984">
    <property type="entry name" value="PROTEIN CBG26694"/>
    <property type="match status" value="1"/>
</dbReference>
<evidence type="ECO:0000313" key="10">
    <source>
        <dbReference type="EMBL" id="KAK6743718.1"/>
    </source>
</evidence>
<accession>A0ABR1D0R6</accession>
<dbReference type="Gene3D" id="3.10.10.10">
    <property type="entry name" value="HIV Type 1 Reverse Transcriptase, subunit A, domain 1"/>
    <property type="match status" value="1"/>
</dbReference>
<proteinExistence type="predicted"/>
<dbReference type="PANTHER" id="PTHR37984:SF5">
    <property type="entry name" value="PROTEIN NYNRIN-LIKE"/>
    <property type="match status" value="1"/>
</dbReference>
<feature type="compositionally biased region" description="Basic and acidic residues" evidence="8">
    <location>
        <begin position="63"/>
        <end position="79"/>
    </location>
</feature>
<dbReference type="CDD" id="cd09274">
    <property type="entry name" value="RNase_HI_RT_Ty3"/>
    <property type="match status" value="1"/>
</dbReference>
<dbReference type="InterPro" id="IPR012337">
    <property type="entry name" value="RNaseH-like_sf"/>
</dbReference>
<comment type="caution">
    <text evidence="10">The sequence shown here is derived from an EMBL/GenBank/DDBJ whole genome shotgun (WGS) entry which is preliminary data.</text>
</comment>
<evidence type="ECO:0000256" key="2">
    <source>
        <dbReference type="ARBA" id="ARBA00022679"/>
    </source>
</evidence>
<protein>
    <recommendedName>
        <fullName evidence="1">RNA-directed DNA polymerase</fullName>
        <ecNumber evidence="1">2.7.7.49</ecNumber>
    </recommendedName>
</protein>
<evidence type="ECO:0000259" key="9">
    <source>
        <dbReference type="PROSITE" id="PS50878"/>
    </source>
</evidence>
<dbReference type="Proteomes" id="UP001303046">
    <property type="component" value="Unassembled WGS sequence"/>
</dbReference>
<evidence type="ECO:0000256" key="5">
    <source>
        <dbReference type="ARBA" id="ARBA00022759"/>
    </source>
</evidence>
<feature type="domain" description="Reverse transcriptase" evidence="9">
    <location>
        <begin position="494"/>
        <end position="672"/>
    </location>
</feature>
<evidence type="ECO:0000256" key="8">
    <source>
        <dbReference type="SAM" id="MobiDB-lite"/>
    </source>
</evidence>
<reference evidence="10 11" key="1">
    <citation type="submission" date="2023-08" db="EMBL/GenBank/DDBJ databases">
        <title>A Necator americanus chromosomal reference genome.</title>
        <authorList>
            <person name="Ilik V."/>
            <person name="Petrzelkova K.J."/>
            <person name="Pardy F."/>
            <person name="Fuh T."/>
            <person name="Niatou-Singa F.S."/>
            <person name="Gouil Q."/>
            <person name="Baker L."/>
            <person name="Ritchie M.E."/>
            <person name="Jex A.R."/>
            <person name="Gazzola D."/>
            <person name="Li H."/>
            <person name="Toshio Fujiwara R."/>
            <person name="Zhan B."/>
            <person name="Aroian R.V."/>
            <person name="Pafco B."/>
            <person name="Schwarz E.M."/>
        </authorList>
    </citation>
    <scope>NUCLEOTIDE SEQUENCE [LARGE SCALE GENOMIC DNA]</scope>
    <source>
        <strain evidence="10 11">Aroian</strain>
        <tissue evidence="10">Whole animal</tissue>
    </source>
</reference>
<keyword evidence="11" id="KW-1185">Reference proteome</keyword>
<dbReference type="SUPFAM" id="SSF53098">
    <property type="entry name" value="Ribonuclease H-like"/>
    <property type="match status" value="1"/>
</dbReference>
<dbReference type="SUPFAM" id="SSF56672">
    <property type="entry name" value="DNA/RNA polymerases"/>
    <property type="match status" value="1"/>
</dbReference>
<sequence>MTGSTDVGGSIRYLLGNTYGKSRRNVNRAAADQGFRGKKTEQQADRGFRRKKTEQKQRKRVHRDAPRCREEPKDVSKDQYDQLSKDVQMFVSDEEVGHTFAYWYKRYGPVIRDSVLLDSKKRDLILMKLDEDAYRNDADDILPKQPHEIDFETTVANLEKLFASKKTLIRRRYECLRISCPPLTASCVPFRDYANMIKRMDEDARLKELDYTALKTLQFVAGLQDPSLREVRLRILRRLDTHTEDAPLTIEDLVADCENFTALKMDNTDMEGSHEAHVHFSPPALGRRCDKNQEDDPTVAEKASVRTLSPSPLRTLEPTSMSISGDVLYASSSTQALVSRRTWKKLGSPPLEPCIMPVKTADGSPMKIDGRFSTDFFVRDRTTGKNILSNGTCYVTECTNLLGLEWCIQLPAYKELKDKYHCRMVTKEEANREEIIADLKKQYAEVFKCGLGRCVKTKAKLLLRDNAVPVFKKKRPVPYASVPDLDAEIDRLVAEQVISPVEHSEWATPIVVVKKKNGQIRLGGDFSTELNDALQLHQHPLPTAEDVFTKLNGGQLFTQIDFAEAYLEVEVEEESKEMLRINTHRGLYRYNRLPFGVKSAPGVFQQIMDSIICGLEGVAAYLDDVIVTGRTQQEHRHNLEALFGGIHEYGFRVLLEKCNFLMPQIRYLGCIIDKDGRHPDPVKIEVIRQLPVPKNVAEVRSFLGMINYYGSFVAEMRQLRAPLDALLKKNVPFKWNEECEAAFNRAKEVLASDLLLTHFDPSLAIIVAADASDHGIGAVILHMMPDGTGKAIWHASRSLTAAERNYGQIEKEGLALIFAVSKFHRYIYGRRFKLLTDHKPLLHIFGPKKVVPVYTANRLQRWKLILLGYDFEIEYQKTTEFGQADVLSRLIPPRPAQTEDIVIAKIEQDILAVQSAAVKALPVTRKTTEEESRKDERVSQVIWMLQTGTWPSKPKEQINSWKALSRELSVQNGCLYFGHRIVVPTSLQEAVLKQLHEGHPRMARMKMLARGYVYWTNINRDIEEAVRHCRNCQEAAKMPKKTVLNSWTTEKKPWDRIHILCGTTEWVIVSDNGTQFTAKEFQEFCDMQGIEHKIKEGGTSEKLAEFLQCYRRTPCASTPGHLSPAEVFLGRQLRTSLTLLKESAKEEGTRNVEIEEQFNRHHGAQKRSYHQEELVWVRDYRPGHEKWIPARVKNRYGRAVYDVLTEEDDLWKRHANQMRGEKHQRVSCERTEASKMPFNQEDRRYHGMARTIVDINDNVKDRTPTIVPPATTRPARQRRPPRRLQPDPKMKTYGMHSS</sequence>
<feature type="compositionally biased region" description="Basic and acidic residues" evidence="8">
    <location>
        <begin position="38"/>
        <end position="47"/>
    </location>
</feature>
<dbReference type="InterPro" id="IPR036397">
    <property type="entry name" value="RNaseH_sf"/>
</dbReference>
<dbReference type="InterPro" id="IPR000477">
    <property type="entry name" value="RT_dom"/>
</dbReference>
<keyword evidence="7" id="KW-0695">RNA-directed DNA polymerase</keyword>
<dbReference type="Gene3D" id="3.30.70.270">
    <property type="match status" value="2"/>
</dbReference>
<evidence type="ECO:0000256" key="6">
    <source>
        <dbReference type="ARBA" id="ARBA00022801"/>
    </source>
</evidence>
<dbReference type="Pfam" id="PF00078">
    <property type="entry name" value="RVT_1"/>
    <property type="match status" value="1"/>
</dbReference>
<keyword evidence="5" id="KW-0255">Endonuclease</keyword>
<dbReference type="Gene3D" id="3.30.420.10">
    <property type="entry name" value="Ribonuclease H-like superfamily/Ribonuclease H"/>
    <property type="match status" value="1"/>
</dbReference>
<evidence type="ECO:0000256" key="3">
    <source>
        <dbReference type="ARBA" id="ARBA00022695"/>
    </source>
</evidence>
<feature type="compositionally biased region" description="Basic residues" evidence="8">
    <location>
        <begin position="48"/>
        <end position="62"/>
    </location>
</feature>
<feature type="region of interest" description="Disordered" evidence="8">
    <location>
        <begin position="274"/>
        <end position="317"/>
    </location>
</feature>
<dbReference type="InterPro" id="IPR041373">
    <property type="entry name" value="RT_RNaseH"/>
</dbReference>
<name>A0ABR1D0R6_NECAM</name>
<gene>
    <name evidence="10" type="primary">Necator_chrIII.g11564</name>
    <name evidence="10" type="ORF">RB195_010799</name>
</gene>
<dbReference type="CDD" id="cd01647">
    <property type="entry name" value="RT_LTR"/>
    <property type="match status" value="1"/>
</dbReference>
<feature type="region of interest" description="Disordered" evidence="8">
    <location>
        <begin position="22"/>
        <end position="79"/>
    </location>
</feature>
<feature type="compositionally biased region" description="Polar residues" evidence="8">
    <location>
        <begin position="306"/>
        <end position="317"/>
    </location>
</feature>
<dbReference type="InterPro" id="IPR043128">
    <property type="entry name" value="Rev_trsase/Diguanyl_cyclase"/>
</dbReference>
<dbReference type="EMBL" id="JAVFWL010000003">
    <property type="protein sequence ID" value="KAK6743718.1"/>
    <property type="molecule type" value="Genomic_DNA"/>
</dbReference>